<proteinExistence type="predicted"/>
<gene>
    <name evidence="1" type="ORF">IPO85_20075</name>
</gene>
<dbReference type="AlphaFoldDB" id="A0A9D7SDG6"/>
<dbReference type="EMBL" id="JADKFW010000021">
    <property type="protein sequence ID" value="MBK9719768.1"/>
    <property type="molecule type" value="Genomic_DNA"/>
</dbReference>
<dbReference type="Proteomes" id="UP000808349">
    <property type="component" value="Unassembled WGS sequence"/>
</dbReference>
<evidence type="ECO:0000313" key="2">
    <source>
        <dbReference type="Proteomes" id="UP000808349"/>
    </source>
</evidence>
<name>A0A9D7SDG6_9BACT</name>
<protein>
    <submittedName>
        <fullName evidence="1">Uncharacterized protein</fullName>
    </submittedName>
</protein>
<evidence type="ECO:0000313" key="1">
    <source>
        <dbReference type="EMBL" id="MBK9719768.1"/>
    </source>
</evidence>
<organism evidence="1 2">
    <name type="scientific">Candidatus Defluviibacterium haderslevense</name>
    <dbReference type="NCBI Taxonomy" id="2981993"/>
    <lineage>
        <taxon>Bacteria</taxon>
        <taxon>Pseudomonadati</taxon>
        <taxon>Bacteroidota</taxon>
        <taxon>Saprospiria</taxon>
        <taxon>Saprospirales</taxon>
        <taxon>Saprospiraceae</taxon>
        <taxon>Candidatus Defluviibacterium</taxon>
    </lineage>
</organism>
<comment type="caution">
    <text evidence="1">The sequence shown here is derived from an EMBL/GenBank/DDBJ whole genome shotgun (WGS) entry which is preliminary data.</text>
</comment>
<sequence>MDTINLRGSRKVGMGLSTMEGKKLLKGFNFNIASILSKALKASYQVDSASGVVRILDFIPQQDLVCPASATHCRIESAWSEIDFISGAIHSSISPAVSLVMDKTKSNVVLSPAQAPTGFGILLVVLKLSFFQEINGVVYSLNNGGLNAIEIVSVS</sequence>
<accession>A0A9D7SDG6</accession>
<reference evidence="1 2" key="1">
    <citation type="submission" date="2020-10" db="EMBL/GenBank/DDBJ databases">
        <title>Connecting structure to function with the recovery of over 1000 high-quality activated sludge metagenome-assembled genomes encoding full-length rRNA genes using long-read sequencing.</title>
        <authorList>
            <person name="Singleton C.M."/>
            <person name="Petriglieri F."/>
            <person name="Kristensen J.M."/>
            <person name="Kirkegaard R.H."/>
            <person name="Michaelsen T.Y."/>
            <person name="Andersen M.H."/>
            <person name="Karst S.M."/>
            <person name="Dueholm M.S."/>
            <person name="Nielsen P.H."/>
            <person name="Albertsen M."/>
        </authorList>
    </citation>
    <scope>NUCLEOTIDE SEQUENCE [LARGE SCALE GENOMIC DNA]</scope>
    <source>
        <strain evidence="1">Ribe_18-Q3-R11-54_BAT3C.373</strain>
    </source>
</reference>